<evidence type="ECO:0000313" key="1">
    <source>
        <dbReference type="EMBL" id="CUN03926.1"/>
    </source>
</evidence>
<gene>
    <name evidence="1" type="ORF">ERS852425_02223</name>
</gene>
<evidence type="ECO:0000313" key="2">
    <source>
        <dbReference type="Proteomes" id="UP000095598"/>
    </source>
</evidence>
<name>A0A173TNX1_ANAHA</name>
<dbReference type="AlphaFoldDB" id="A0A173TNX1"/>
<protein>
    <submittedName>
        <fullName evidence="1">Uncharacterized protein</fullName>
    </submittedName>
</protein>
<dbReference type="Proteomes" id="UP000095598">
    <property type="component" value="Unassembled WGS sequence"/>
</dbReference>
<proteinExistence type="predicted"/>
<dbReference type="RefSeq" id="WP_044920751.1">
    <property type="nucleotide sequence ID" value="NZ_CYXT01000017.1"/>
</dbReference>
<reference evidence="1 2" key="1">
    <citation type="submission" date="2015-09" db="EMBL/GenBank/DDBJ databases">
        <authorList>
            <consortium name="Pathogen Informatics"/>
        </authorList>
    </citation>
    <scope>NUCLEOTIDE SEQUENCE [LARGE SCALE GENOMIC DNA]</scope>
    <source>
        <strain evidence="1 2">2789STDY5608868</strain>
    </source>
</reference>
<accession>A0A173TNX1</accession>
<organism evidence="1 2">
    <name type="scientific">Anaerostipes hadrus</name>
    <dbReference type="NCBI Taxonomy" id="649756"/>
    <lineage>
        <taxon>Bacteria</taxon>
        <taxon>Bacillati</taxon>
        <taxon>Bacillota</taxon>
        <taxon>Clostridia</taxon>
        <taxon>Lachnospirales</taxon>
        <taxon>Lachnospiraceae</taxon>
        <taxon>Anaerostipes</taxon>
    </lineage>
</organism>
<dbReference type="EMBL" id="CYXT01000017">
    <property type="protein sequence ID" value="CUN03926.1"/>
    <property type="molecule type" value="Genomic_DNA"/>
</dbReference>
<sequence length="109" mass="13023">MNFEEINFEDFEDVDFESEYNDNFEFTEEGEKVVQEFINKCQIKQKELLNAESDAVKLPTKEAILKDIDQTVIVRENPEYVSDWNVTKDHSMQIKLLYKKHFVKAYSFL</sequence>